<evidence type="ECO:0000313" key="2">
    <source>
        <dbReference type="Proteomes" id="UP001595616"/>
    </source>
</evidence>
<dbReference type="EMBL" id="JBHRYQ010000001">
    <property type="protein sequence ID" value="MFC3811713.1"/>
    <property type="molecule type" value="Genomic_DNA"/>
</dbReference>
<keyword evidence="2" id="KW-1185">Reference proteome</keyword>
<protein>
    <recommendedName>
        <fullName evidence="3">Lipoprotein</fullName>
    </recommendedName>
</protein>
<evidence type="ECO:0000313" key="1">
    <source>
        <dbReference type="EMBL" id="MFC3811713.1"/>
    </source>
</evidence>
<dbReference type="RefSeq" id="WP_379838552.1">
    <property type="nucleotide sequence ID" value="NZ_JBHRYQ010000001.1"/>
</dbReference>
<dbReference type="PROSITE" id="PS51257">
    <property type="entry name" value="PROKAR_LIPOPROTEIN"/>
    <property type="match status" value="1"/>
</dbReference>
<reference evidence="2" key="1">
    <citation type="journal article" date="2019" name="Int. J. Syst. Evol. Microbiol.">
        <title>The Global Catalogue of Microorganisms (GCM) 10K type strain sequencing project: providing services to taxonomists for standard genome sequencing and annotation.</title>
        <authorList>
            <consortium name="The Broad Institute Genomics Platform"/>
            <consortium name="The Broad Institute Genome Sequencing Center for Infectious Disease"/>
            <person name="Wu L."/>
            <person name="Ma J."/>
        </authorList>
    </citation>
    <scope>NUCLEOTIDE SEQUENCE [LARGE SCALE GENOMIC DNA]</scope>
    <source>
        <strain evidence="2">CECT 7956</strain>
    </source>
</reference>
<proteinExistence type="predicted"/>
<sequence length="178" mass="20049">MKNLFSGLLAVLFWGSCKENVSLDSNCDRAYISYFQNHTVMLEKVDGNGNDLLKNSKIDISKIYIQRMENTGFLSVTRKINPVKFEGINYPPFSVKREDCLVGDMNYKEIISYPNGDKDTLSIVYLLGSDPSLAAKCIVKCSENSKFGAGIDIKRNGKSVFKKPEYTSLSTEYKLIKL</sequence>
<gene>
    <name evidence="1" type="ORF">ACFOOI_13705</name>
</gene>
<organism evidence="1 2">
    <name type="scientific">Lacihabitans lacunae</name>
    <dbReference type="NCBI Taxonomy" id="1028214"/>
    <lineage>
        <taxon>Bacteria</taxon>
        <taxon>Pseudomonadati</taxon>
        <taxon>Bacteroidota</taxon>
        <taxon>Cytophagia</taxon>
        <taxon>Cytophagales</taxon>
        <taxon>Leadbetterellaceae</taxon>
        <taxon>Lacihabitans</taxon>
    </lineage>
</organism>
<evidence type="ECO:0008006" key="3">
    <source>
        <dbReference type="Google" id="ProtNLM"/>
    </source>
</evidence>
<comment type="caution">
    <text evidence="1">The sequence shown here is derived from an EMBL/GenBank/DDBJ whole genome shotgun (WGS) entry which is preliminary data.</text>
</comment>
<dbReference type="Proteomes" id="UP001595616">
    <property type="component" value="Unassembled WGS sequence"/>
</dbReference>
<accession>A0ABV7YWP5</accession>
<name>A0ABV7YWP5_9BACT</name>